<proteinExistence type="predicted"/>
<dbReference type="EMBL" id="LT963409">
    <property type="protein sequence ID" value="SOS42366.1"/>
    <property type="molecule type" value="Genomic_DNA"/>
</dbReference>
<dbReference type="InterPro" id="IPR053165">
    <property type="entry name" value="HSI-I_assembly_Hcp1"/>
</dbReference>
<accession>A0A2K4X2K2</accession>
<evidence type="ECO:0000313" key="1">
    <source>
        <dbReference type="EMBL" id="SOS42366.1"/>
    </source>
</evidence>
<name>A0A2K4X2K2_PSESX</name>
<dbReference type="PANTHER" id="PTHR36152">
    <property type="entry name" value="CYTOPLASMIC PROTEIN-RELATED"/>
    <property type="match status" value="1"/>
</dbReference>
<organism evidence="1 2">
    <name type="scientific">Pseudomonas syringae</name>
    <dbReference type="NCBI Taxonomy" id="317"/>
    <lineage>
        <taxon>Bacteria</taxon>
        <taxon>Pseudomonadati</taxon>
        <taxon>Pseudomonadota</taxon>
        <taxon>Gammaproteobacteria</taxon>
        <taxon>Pseudomonadales</taxon>
        <taxon>Pseudomonadaceae</taxon>
        <taxon>Pseudomonas</taxon>
    </lineage>
</organism>
<dbReference type="RefSeq" id="WP_003318711.1">
    <property type="nucleotide sequence ID" value="NZ_CP196913.1"/>
</dbReference>
<dbReference type="InterPro" id="IPR008514">
    <property type="entry name" value="T6SS_Hcp"/>
</dbReference>
<dbReference type="PANTHER" id="PTHR36152:SF5">
    <property type="entry name" value="PROTEIN HCP1"/>
    <property type="match status" value="1"/>
</dbReference>
<sequence length="167" mass="18169">MAFDAFLQIEGLQGDSTDANHKHSIEITGYNLAATQSISRTASSAGGATAGRIYLSDFSITKLVDAATPKLLAACCSGQHFKKATLSVYRAGGDKQKYMEVTFENFIVSGFYSGNIFDALPSAFPEDVVWFSYSKIKMTYSQQSRANGQMIGQVVAGWDQERNTTYA</sequence>
<dbReference type="AlphaFoldDB" id="A0A2K4X2K2"/>
<dbReference type="Proteomes" id="UP000238095">
    <property type="component" value="Chromosome 1"/>
</dbReference>
<evidence type="ECO:0000313" key="2">
    <source>
        <dbReference type="Proteomes" id="UP000238095"/>
    </source>
</evidence>
<reference evidence="1 2" key="1">
    <citation type="submission" date="2017-11" db="EMBL/GenBank/DDBJ databases">
        <authorList>
            <person name="Han C.G."/>
        </authorList>
    </citation>
    <scope>NUCLEOTIDE SEQUENCE [LARGE SCALE GENOMIC DNA]</scope>
    <source>
        <strain evidence="1">CFBP3840</strain>
    </source>
</reference>
<gene>
    <name evidence="1" type="ORF">CFBP3840_05361</name>
</gene>
<dbReference type="InterPro" id="IPR036624">
    <property type="entry name" value="Hcp1-lik_sf"/>
</dbReference>
<dbReference type="Pfam" id="PF05638">
    <property type="entry name" value="T6SS_HCP"/>
    <property type="match status" value="1"/>
</dbReference>
<protein>
    <recommendedName>
        <fullName evidence="3">Type VI secretion system tube protein Hcp</fullName>
    </recommendedName>
</protein>
<dbReference type="SUPFAM" id="SSF141452">
    <property type="entry name" value="Hcp1-like"/>
    <property type="match status" value="1"/>
</dbReference>
<dbReference type="NCBIfam" id="TIGR03344">
    <property type="entry name" value="VI_effect_Hcp1"/>
    <property type="match status" value="1"/>
</dbReference>
<dbReference type="Gene3D" id="2.30.110.20">
    <property type="entry name" value="Hcp1-like"/>
    <property type="match status" value="1"/>
</dbReference>
<evidence type="ECO:0008006" key="3">
    <source>
        <dbReference type="Google" id="ProtNLM"/>
    </source>
</evidence>